<protein>
    <submittedName>
        <fullName evidence="1">Ankyrin-repeat protein</fullName>
    </submittedName>
</protein>
<dbReference type="InterPro" id="IPR036770">
    <property type="entry name" value="Ankyrin_rpt-contain_sf"/>
</dbReference>
<dbReference type="RefSeq" id="YP_009449260.1">
    <property type="nucleotide sequence ID" value="NC_036594.1"/>
</dbReference>
<name>A0A2I2L5X6_9VIRU</name>
<reference evidence="1" key="1">
    <citation type="submission" date="2017-08" db="EMBL/GenBank/DDBJ databases">
        <authorList>
            <consortium name="Urmite Genomes"/>
        </authorList>
    </citation>
    <scope>NUCLEOTIDE SEQUENCE [LARGE SCALE GENOMIC DNA]</scope>
    <source>
        <strain evidence="1">IHUMI-LCC2</strain>
    </source>
</reference>
<dbReference type="SUPFAM" id="SSF48403">
    <property type="entry name" value="Ankyrin repeat"/>
    <property type="match status" value="1"/>
</dbReference>
<dbReference type="Proteomes" id="UP000236316">
    <property type="component" value="Segment"/>
</dbReference>
<proteinExistence type="predicted"/>
<dbReference type="KEGG" id="vg:35381713"/>
<dbReference type="Gene3D" id="1.25.40.20">
    <property type="entry name" value="Ankyrin repeat-containing domain"/>
    <property type="match status" value="1"/>
</dbReference>
<sequence>MEQLYVDHPKYSYLWKKLEFDDIICINSFNKENNSSYNDWNNLINYIDNLDYQNMEIFIELSKRGELYVLDYLLEISQLKNKFINIYDIYNKDVLKYLNILAKEIQINAVQAGHLKLLKYIKNICGELHIGTLEYACKCGSLQMVQFISEYFNYQGRINEINIVSCIFISVIQKNLDITKYLYSKIQISQEDINLLLCRSVECQDVASIKFFIENGADIRYNYGYLLWTSFKVKDREIKKILRCKRVNRWVNKGIKEKYIVEGKIGNRKNRKIKDDEEENLFSLQFKGLNYNILHGIILWGTKHNYLYIVMEATHRLLHKIYIQEPYELRDNKKNNIITHAIKVSHKYNRVDIIPFLSTVLQYNIFDYINS</sequence>
<organism evidence="1">
    <name type="scientific">Orpheovirus IHUMI-LCC2</name>
    <dbReference type="NCBI Taxonomy" id="2023057"/>
    <lineage>
        <taxon>Viruses</taxon>
        <taxon>Varidnaviria</taxon>
        <taxon>Bamfordvirae</taxon>
        <taxon>Nucleocytoviricota</taxon>
        <taxon>Megaviricetes</taxon>
        <taxon>Pimascovirales</taxon>
        <taxon>Ocovirineae</taxon>
        <taxon>Orpheoviridae</taxon>
        <taxon>Alphaorpheovirus</taxon>
        <taxon>Alphaorpheovirus massiliense</taxon>
    </lineage>
</organism>
<evidence type="ECO:0000313" key="1">
    <source>
        <dbReference type="EMBL" id="SNW62958.1"/>
    </source>
</evidence>
<gene>
    <name evidence="1" type="ORF">ORPV_1054</name>
</gene>
<accession>A0A2I2L5X6</accession>
<evidence type="ECO:0000313" key="2">
    <source>
        <dbReference type="Proteomes" id="UP000236316"/>
    </source>
</evidence>
<dbReference type="GeneID" id="35381713"/>
<dbReference type="EMBL" id="LT906555">
    <property type="protein sequence ID" value="SNW62958.1"/>
    <property type="molecule type" value="Genomic_DNA"/>
</dbReference>
<keyword evidence="2" id="KW-1185">Reference proteome</keyword>